<sequence>MSGWTSALNVVKTLAPTIGTALGGPLVGGAIMALESVFGITAKPDASTDDRQADLAAAISGATPEQLAAMRKADQDYAVAMATAGFKDTETLASLTVQDRVSARDMQVSTKSMMAPILASLIIGGSLFAAGAILMGKVSYANTTEATMVGTVMGYLFSEAKAVLSFYFGSTSDTGQVNDLLAKSTPPGGQQ</sequence>
<comment type="caution">
    <text evidence="2">The sequence shown here is derived from an EMBL/GenBank/DDBJ whole genome shotgun (WGS) entry which is preliminary data.</text>
</comment>
<proteinExistence type="predicted"/>
<gene>
    <name evidence="2" type="ORF">LMG31841_02930</name>
</gene>
<dbReference type="EMBL" id="CAJQZC010000005">
    <property type="protein sequence ID" value="CAG4900899.1"/>
    <property type="molecule type" value="Genomic_DNA"/>
</dbReference>
<dbReference type="AlphaFoldDB" id="A0A9N8X2E5"/>
<protein>
    <submittedName>
        <fullName evidence="2">Uncharacterized protein</fullName>
    </submittedName>
</protein>
<keyword evidence="1" id="KW-0472">Membrane</keyword>
<keyword evidence="1" id="KW-0812">Transmembrane</keyword>
<evidence type="ECO:0000313" key="3">
    <source>
        <dbReference type="Proteomes" id="UP000789704"/>
    </source>
</evidence>
<organism evidence="2 3">
    <name type="scientific">Paraburkholderia saeva</name>
    <dbReference type="NCBI Taxonomy" id="2777537"/>
    <lineage>
        <taxon>Bacteria</taxon>
        <taxon>Pseudomonadati</taxon>
        <taxon>Pseudomonadota</taxon>
        <taxon>Betaproteobacteria</taxon>
        <taxon>Burkholderiales</taxon>
        <taxon>Burkholderiaceae</taxon>
        <taxon>Paraburkholderia</taxon>
    </lineage>
</organism>
<evidence type="ECO:0000256" key="1">
    <source>
        <dbReference type="SAM" id="Phobius"/>
    </source>
</evidence>
<accession>A0A9N8X2E5</accession>
<dbReference type="RefSeq" id="WP_228877724.1">
    <property type="nucleotide sequence ID" value="NZ_CAJQZC010000005.1"/>
</dbReference>
<keyword evidence="3" id="KW-1185">Reference proteome</keyword>
<keyword evidence="1" id="KW-1133">Transmembrane helix</keyword>
<reference evidence="2" key="1">
    <citation type="submission" date="2021-04" db="EMBL/GenBank/DDBJ databases">
        <authorList>
            <person name="Vanwijnsberghe S."/>
        </authorList>
    </citation>
    <scope>NUCLEOTIDE SEQUENCE</scope>
    <source>
        <strain evidence="2">LMG 31841</strain>
    </source>
</reference>
<dbReference type="Proteomes" id="UP000789704">
    <property type="component" value="Unassembled WGS sequence"/>
</dbReference>
<feature type="transmembrane region" description="Helical" evidence="1">
    <location>
        <begin position="114"/>
        <end position="135"/>
    </location>
</feature>
<name>A0A9N8X2E5_9BURK</name>
<evidence type="ECO:0000313" key="2">
    <source>
        <dbReference type="EMBL" id="CAG4900899.1"/>
    </source>
</evidence>